<feature type="transmembrane region" description="Helical" evidence="6">
    <location>
        <begin position="97"/>
        <end position="116"/>
    </location>
</feature>
<evidence type="ECO:0000256" key="2">
    <source>
        <dbReference type="ARBA" id="ARBA00022448"/>
    </source>
</evidence>
<feature type="transmembrane region" description="Helical" evidence="6">
    <location>
        <begin position="58"/>
        <end position="75"/>
    </location>
</feature>
<evidence type="ECO:0000313" key="8">
    <source>
        <dbReference type="EMBL" id="KAF3002693.1"/>
    </source>
</evidence>
<keyword evidence="5 6" id="KW-0472">Membrane</keyword>
<dbReference type="GO" id="GO:0022857">
    <property type="term" value="F:transmembrane transporter activity"/>
    <property type="evidence" value="ECO:0007669"/>
    <property type="project" value="InterPro"/>
</dbReference>
<dbReference type="InterPro" id="IPR020846">
    <property type="entry name" value="MFS_dom"/>
</dbReference>
<dbReference type="Pfam" id="PF07690">
    <property type="entry name" value="MFS_1"/>
    <property type="match status" value="1"/>
</dbReference>
<dbReference type="EMBL" id="SWKU01000011">
    <property type="protein sequence ID" value="KAF3002693.1"/>
    <property type="molecule type" value="Genomic_DNA"/>
</dbReference>
<keyword evidence="2" id="KW-0813">Transport</keyword>
<feature type="transmembrane region" description="Helical" evidence="6">
    <location>
        <begin position="128"/>
        <end position="148"/>
    </location>
</feature>
<keyword evidence="3 6" id="KW-0812">Transmembrane</keyword>
<keyword evidence="4 6" id="KW-1133">Transmembrane helix</keyword>
<evidence type="ECO:0000256" key="3">
    <source>
        <dbReference type="ARBA" id="ARBA00022692"/>
    </source>
</evidence>
<feature type="transmembrane region" description="Helical" evidence="6">
    <location>
        <begin position="336"/>
        <end position="353"/>
    </location>
</feature>
<dbReference type="FunFam" id="1.20.1250.20:FF:000013">
    <property type="entry name" value="MFS general substrate transporter"/>
    <property type="match status" value="1"/>
</dbReference>
<feature type="domain" description="Major facilitator superfamily (MFS) profile" evidence="7">
    <location>
        <begin position="62"/>
        <end position="479"/>
    </location>
</feature>
<proteinExistence type="predicted"/>
<dbReference type="GO" id="GO:0016020">
    <property type="term" value="C:membrane"/>
    <property type="evidence" value="ECO:0007669"/>
    <property type="project" value="UniProtKB-SubCell"/>
</dbReference>
<name>A0A9P4W6V7_CURKU</name>
<feature type="transmembrane region" description="Helical" evidence="6">
    <location>
        <begin position="458"/>
        <end position="475"/>
    </location>
</feature>
<dbReference type="AlphaFoldDB" id="A0A9P4W6V7"/>
<evidence type="ECO:0000313" key="9">
    <source>
        <dbReference type="Proteomes" id="UP000801428"/>
    </source>
</evidence>
<dbReference type="Proteomes" id="UP000801428">
    <property type="component" value="Unassembled WGS sequence"/>
</dbReference>
<comment type="caution">
    <text evidence="8">The sequence shown here is derived from an EMBL/GenBank/DDBJ whole genome shotgun (WGS) entry which is preliminary data.</text>
</comment>
<feature type="transmembrane region" description="Helical" evidence="6">
    <location>
        <begin position="421"/>
        <end position="443"/>
    </location>
</feature>
<evidence type="ECO:0000256" key="5">
    <source>
        <dbReference type="ARBA" id="ARBA00023136"/>
    </source>
</evidence>
<feature type="transmembrane region" description="Helical" evidence="6">
    <location>
        <begin position="387"/>
        <end position="409"/>
    </location>
</feature>
<gene>
    <name evidence="8" type="ORF">E8E13_009979</name>
</gene>
<dbReference type="InterPro" id="IPR011701">
    <property type="entry name" value="MFS"/>
</dbReference>
<protein>
    <recommendedName>
        <fullName evidence="7">Major facilitator superfamily (MFS) profile domain-containing protein</fullName>
    </recommendedName>
</protein>
<evidence type="ECO:0000256" key="1">
    <source>
        <dbReference type="ARBA" id="ARBA00004141"/>
    </source>
</evidence>
<feature type="transmembrane region" description="Helical" evidence="6">
    <location>
        <begin position="360"/>
        <end position="381"/>
    </location>
</feature>
<dbReference type="InterPro" id="IPR036259">
    <property type="entry name" value="MFS_trans_sf"/>
</dbReference>
<accession>A0A9P4W6V7</accession>
<evidence type="ECO:0000259" key="7">
    <source>
        <dbReference type="PROSITE" id="PS50850"/>
    </source>
</evidence>
<dbReference type="OrthoDB" id="2250022at2759"/>
<feature type="transmembrane region" description="Helical" evidence="6">
    <location>
        <begin position="154"/>
        <end position="176"/>
    </location>
</feature>
<evidence type="ECO:0000256" key="4">
    <source>
        <dbReference type="ARBA" id="ARBA00022989"/>
    </source>
</evidence>
<dbReference type="PROSITE" id="PS50850">
    <property type="entry name" value="MFS"/>
    <property type="match status" value="1"/>
</dbReference>
<sequence>MPSPSTSHITSADVDDKVNVAQIEQAEPADKPHTVIEKYRSYSPEYSRETEKRLLRKIDTRLLPLVVIIYLFNYLDRNSITQARLYGLQKDTHVNGAVYQTALSIFSAGYIVMQLPSSVLMAKFRPSIFLPSCIIAWALVSGCTSATNSPAGLLTVRFFLGVIEAPFFPGAIYLLSCWYTKRELGVRMALLVCGILLSNCFAGLISAGILSGMSGVTGLAAWRWLFILEGLATVLLGLLAMVLLPDYPATTKWLTEAEKIVAQGRLAVDVGSEDPLGEEDVSIWVGVSQSLKDLRVWLFACLQMATTASISYSHFFPTLIKQIGFKNNTQVLLLTSPPYLFSFIWALSFAYAADRKQNRSVSAGISAVVAMLGSILMITILDNHWARYAFTFLVCAGTFGIYSTTYTWLSSTIPRPPIKRAAAIGITNTLANLASLFANYFWLDQYGPLFRESWGCELAFQALALACILALRYLLKRGNKRFEQITRETNLDDAAALAQLDDDAQRAVVNGFRYIT</sequence>
<evidence type="ECO:0000256" key="6">
    <source>
        <dbReference type="SAM" id="Phobius"/>
    </source>
</evidence>
<dbReference type="Gene3D" id="1.20.1250.20">
    <property type="entry name" value="MFS general substrate transporter like domains"/>
    <property type="match status" value="2"/>
</dbReference>
<comment type="subcellular location">
    <subcellularLocation>
        <location evidence="1">Membrane</location>
        <topology evidence="1">Multi-pass membrane protein</topology>
    </subcellularLocation>
</comment>
<dbReference type="PANTHER" id="PTHR43791:SF92">
    <property type="entry name" value="AGL026WP"/>
    <property type="match status" value="1"/>
</dbReference>
<feature type="transmembrane region" description="Helical" evidence="6">
    <location>
        <begin position="188"/>
        <end position="210"/>
    </location>
</feature>
<dbReference type="FunFam" id="1.20.1250.20:FF:000057">
    <property type="entry name" value="MFS general substrate transporter"/>
    <property type="match status" value="1"/>
</dbReference>
<keyword evidence="9" id="KW-1185">Reference proteome</keyword>
<reference evidence="8" key="1">
    <citation type="submission" date="2019-04" db="EMBL/GenBank/DDBJ databases">
        <title>Sequencing of skin fungus with MAO and IRED activity.</title>
        <authorList>
            <person name="Marsaioli A.J."/>
            <person name="Bonatto J.M.C."/>
            <person name="Reis Junior O."/>
        </authorList>
    </citation>
    <scope>NUCLEOTIDE SEQUENCE</scope>
    <source>
        <strain evidence="8">30M1</strain>
    </source>
</reference>
<dbReference type="SUPFAM" id="SSF103473">
    <property type="entry name" value="MFS general substrate transporter"/>
    <property type="match status" value="1"/>
</dbReference>
<organism evidence="8 9">
    <name type="scientific">Curvularia kusanoi</name>
    <name type="common">Cochliobolus kusanoi</name>
    <dbReference type="NCBI Taxonomy" id="90978"/>
    <lineage>
        <taxon>Eukaryota</taxon>
        <taxon>Fungi</taxon>
        <taxon>Dikarya</taxon>
        <taxon>Ascomycota</taxon>
        <taxon>Pezizomycotina</taxon>
        <taxon>Dothideomycetes</taxon>
        <taxon>Pleosporomycetidae</taxon>
        <taxon>Pleosporales</taxon>
        <taxon>Pleosporineae</taxon>
        <taxon>Pleosporaceae</taxon>
        <taxon>Curvularia</taxon>
    </lineage>
</organism>
<feature type="transmembrane region" description="Helical" evidence="6">
    <location>
        <begin position="296"/>
        <end position="316"/>
    </location>
</feature>
<feature type="transmembrane region" description="Helical" evidence="6">
    <location>
        <begin position="222"/>
        <end position="244"/>
    </location>
</feature>
<dbReference type="PANTHER" id="PTHR43791">
    <property type="entry name" value="PERMEASE-RELATED"/>
    <property type="match status" value="1"/>
</dbReference>